<feature type="region of interest" description="Disordered" evidence="6">
    <location>
        <begin position="218"/>
        <end position="248"/>
    </location>
</feature>
<dbReference type="InterPro" id="IPR019008">
    <property type="entry name" value="Beta_sandwich_EMC7"/>
</dbReference>
<protein>
    <recommendedName>
        <fullName evidence="9">ER membrane protein complex subunit 7 beta-sandwich domain-containing protein</fullName>
    </recommendedName>
</protein>
<evidence type="ECO:0000256" key="5">
    <source>
        <dbReference type="ARBA" id="ARBA00023136"/>
    </source>
</evidence>
<gene>
    <name evidence="10" type="ORF">D9757_006372</name>
</gene>
<reference evidence="10 11" key="1">
    <citation type="journal article" date="2020" name="ISME J.">
        <title>Uncovering the hidden diversity of litter-decomposition mechanisms in mushroom-forming fungi.</title>
        <authorList>
            <person name="Floudas D."/>
            <person name="Bentzer J."/>
            <person name="Ahren D."/>
            <person name="Johansson T."/>
            <person name="Persson P."/>
            <person name="Tunlid A."/>
        </authorList>
    </citation>
    <scope>NUCLEOTIDE SEQUENCE [LARGE SCALE GENOMIC DNA]</scope>
    <source>
        <strain evidence="10 11">CBS 406.79</strain>
    </source>
</reference>
<name>A0A8H5HH92_9AGAR</name>
<dbReference type="PANTHER" id="PTHR13605">
    <property type="entry name" value="ER MEMBRANE PROTEIN COMPLEX SUBUNIT 7"/>
    <property type="match status" value="1"/>
</dbReference>
<dbReference type="Pfam" id="PF09430">
    <property type="entry name" value="EMC7_beta-sandw"/>
    <property type="match status" value="1"/>
</dbReference>
<feature type="signal peptide" evidence="8">
    <location>
        <begin position="1"/>
        <end position="16"/>
    </location>
</feature>
<feature type="domain" description="ER membrane protein complex subunit 7 beta-sandwich" evidence="9">
    <location>
        <begin position="58"/>
        <end position="163"/>
    </location>
</feature>
<accession>A0A8H5HH92</accession>
<keyword evidence="3 8" id="KW-0732">Signal</keyword>
<keyword evidence="2 7" id="KW-0812">Transmembrane</keyword>
<keyword evidence="4 7" id="KW-1133">Transmembrane helix</keyword>
<dbReference type="AlphaFoldDB" id="A0A8H5HH92"/>
<evidence type="ECO:0000256" key="8">
    <source>
        <dbReference type="SAM" id="SignalP"/>
    </source>
</evidence>
<comment type="subcellular location">
    <subcellularLocation>
        <location evidence="1">Membrane</location>
        <topology evidence="1">Single-pass membrane protein</topology>
    </subcellularLocation>
</comment>
<evidence type="ECO:0000256" key="4">
    <source>
        <dbReference type="ARBA" id="ARBA00022989"/>
    </source>
</evidence>
<organism evidence="10 11">
    <name type="scientific">Collybiopsis confluens</name>
    <dbReference type="NCBI Taxonomy" id="2823264"/>
    <lineage>
        <taxon>Eukaryota</taxon>
        <taxon>Fungi</taxon>
        <taxon>Dikarya</taxon>
        <taxon>Basidiomycota</taxon>
        <taxon>Agaricomycotina</taxon>
        <taxon>Agaricomycetes</taxon>
        <taxon>Agaricomycetidae</taxon>
        <taxon>Agaricales</taxon>
        <taxon>Marasmiineae</taxon>
        <taxon>Omphalotaceae</taxon>
        <taxon>Collybiopsis</taxon>
    </lineage>
</organism>
<keyword evidence="11" id="KW-1185">Reference proteome</keyword>
<evidence type="ECO:0000256" key="7">
    <source>
        <dbReference type="SAM" id="Phobius"/>
    </source>
</evidence>
<evidence type="ECO:0000313" key="10">
    <source>
        <dbReference type="EMBL" id="KAF5382920.1"/>
    </source>
</evidence>
<evidence type="ECO:0000259" key="9">
    <source>
        <dbReference type="Pfam" id="PF09430"/>
    </source>
</evidence>
<dbReference type="PANTHER" id="PTHR13605:SF4">
    <property type="entry name" value="ER MEMBRANE PROTEIN COMPLEX SUBUNIT 7"/>
    <property type="match status" value="1"/>
</dbReference>
<evidence type="ECO:0000313" key="11">
    <source>
        <dbReference type="Proteomes" id="UP000518752"/>
    </source>
</evidence>
<comment type="caution">
    <text evidence="10">The sequence shown here is derived from an EMBL/GenBank/DDBJ whole genome shotgun (WGS) entry which is preliminary data.</text>
</comment>
<evidence type="ECO:0000256" key="2">
    <source>
        <dbReference type="ARBA" id="ARBA00022692"/>
    </source>
</evidence>
<dbReference type="Proteomes" id="UP000518752">
    <property type="component" value="Unassembled WGS sequence"/>
</dbReference>
<evidence type="ECO:0000256" key="3">
    <source>
        <dbReference type="ARBA" id="ARBA00022729"/>
    </source>
</evidence>
<feature type="compositionally biased region" description="Polar residues" evidence="6">
    <location>
        <begin position="221"/>
        <end position="231"/>
    </location>
</feature>
<dbReference type="InterPro" id="IPR039163">
    <property type="entry name" value="EMC7"/>
</dbReference>
<keyword evidence="5 7" id="KW-0472">Membrane</keyword>
<dbReference type="EMBL" id="JAACJN010000049">
    <property type="protein sequence ID" value="KAF5382920.1"/>
    <property type="molecule type" value="Genomic_DNA"/>
</dbReference>
<sequence>MVLLFVLLGFLSLVKAGTDIKGRIVWNDVCRGELQLFSRSNRVVERANSPGYNELGHSRAVLDNGDWSGGILRNGSFLIPNVPAGTYLFSIVSHDYLFDQLRVDVSDSEVEAHPYIPGTAMNPASTLALSYPLKLSARQKSNYFVPVESFNIMGMLKNPMILMMIFAGGLVLGMPYLMKNLDPESLEDFKKEQVKISHAQSALTSGDFKSGFSALMAAASGQDQPSQQGSVQAPRAQAGKGRGRGKRR</sequence>
<feature type="transmembrane region" description="Helical" evidence="7">
    <location>
        <begin position="160"/>
        <end position="178"/>
    </location>
</feature>
<feature type="chain" id="PRO_5034609481" description="ER membrane protein complex subunit 7 beta-sandwich domain-containing protein" evidence="8">
    <location>
        <begin position="17"/>
        <end position="248"/>
    </location>
</feature>
<evidence type="ECO:0000256" key="6">
    <source>
        <dbReference type="SAM" id="MobiDB-lite"/>
    </source>
</evidence>
<evidence type="ECO:0000256" key="1">
    <source>
        <dbReference type="ARBA" id="ARBA00004167"/>
    </source>
</evidence>
<proteinExistence type="predicted"/>
<dbReference type="GO" id="GO:0072546">
    <property type="term" value="C:EMC complex"/>
    <property type="evidence" value="ECO:0007669"/>
    <property type="project" value="TreeGrafter"/>
</dbReference>
<dbReference type="OrthoDB" id="27095at2759"/>